<accession>A0A0L0T302</accession>
<keyword evidence="1" id="KW-0479">Metal-binding</keyword>
<dbReference type="PANTHER" id="PTHR10782">
    <property type="entry name" value="ZINC FINGER MIZ DOMAIN-CONTAINING PROTEIN"/>
    <property type="match status" value="1"/>
</dbReference>
<evidence type="ECO:0000256" key="4">
    <source>
        <dbReference type="PROSITE-ProRule" id="PRU00452"/>
    </source>
</evidence>
<feature type="compositionally biased region" description="Low complexity" evidence="5">
    <location>
        <begin position="276"/>
        <end position="289"/>
    </location>
</feature>
<feature type="compositionally biased region" description="Basic residues" evidence="5">
    <location>
        <begin position="805"/>
        <end position="821"/>
    </location>
</feature>
<feature type="region of interest" description="Disordered" evidence="5">
    <location>
        <begin position="196"/>
        <end position="259"/>
    </location>
</feature>
<feature type="compositionally biased region" description="Low complexity" evidence="5">
    <location>
        <begin position="238"/>
        <end position="259"/>
    </location>
</feature>
<dbReference type="GO" id="GO:0016925">
    <property type="term" value="P:protein sumoylation"/>
    <property type="evidence" value="ECO:0007669"/>
    <property type="project" value="TreeGrafter"/>
</dbReference>
<feature type="compositionally biased region" description="Low complexity" evidence="5">
    <location>
        <begin position="7"/>
        <end position="21"/>
    </location>
</feature>
<dbReference type="Proteomes" id="UP000054350">
    <property type="component" value="Unassembled WGS sequence"/>
</dbReference>
<evidence type="ECO:0000259" key="6">
    <source>
        <dbReference type="PROSITE" id="PS51044"/>
    </source>
</evidence>
<evidence type="ECO:0000313" key="8">
    <source>
        <dbReference type="Proteomes" id="UP000054350"/>
    </source>
</evidence>
<dbReference type="OrthoDB" id="28127at2759"/>
<organism evidence="7 8">
    <name type="scientific">Allomyces macrogynus (strain ATCC 38327)</name>
    <name type="common">Allomyces javanicus var. macrogynus</name>
    <dbReference type="NCBI Taxonomy" id="578462"/>
    <lineage>
        <taxon>Eukaryota</taxon>
        <taxon>Fungi</taxon>
        <taxon>Fungi incertae sedis</taxon>
        <taxon>Blastocladiomycota</taxon>
        <taxon>Blastocladiomycetes</taxon>
        <taxon>Blastocladiales</taxon>
        <taxon>Blastocladiaceae</taxon>
        <taxon>Allomyces</taxon>
    </lineage>
</organism>
<sequence>MSPRNDAVSSAAPGPSSTAPAAPIPPPPAPAPPVPKAKSNGTKNTKSKAAGQQPPAAAVHSPPVPAAAPGLAAAWMQPAGATAPASALASPAGGITVTPTSMQIDRHLATLPPQQLLAACQALGLHHAAQDPLVCRPALLAYMQQLARGKASLKLIEALQLVASPAWVQWGPVLISRVQVSLETELHLSMPVTTTPAPPAINTKRPSTTALVASPAPPAKRAKQTPVAIAPAPPTPQNAPASTRTAAQPTPPVASASPAAPTHVIVAPAGPVARSPVAAARATPTIPARTPAPIPPAGHSTPAAPTSSAVPAPHGAPKPAAAPARPASPAPSPPAPRAAPAALPAPAPHIPPATPCPASRGPAPHIPPTAARPVPATPNVPAVAPPAAPRPPAASPAAPRPVPAAPAPNLAPVPPTVAPDTRNPLPTIRAGYLPPIATGWGTLHWNEIHWHIQPFFEVQKLVAGVALAGVQWYPVSFEVPVFVSQLDPNSRVVLLTTHLNGAFLSRYAIDGRPCHARIETRSIEYVAIPSGQRRVNPRFKDFLDLSPDQAHPMDVTDVLDPNAPNQILRVQALPTPGWPFVVAVAVVRKLSVDEVLAGLAKTRVSVADRVVELRKEATDPSHDLLLSSVTVPLRDPLTMTRITIPARCKVAPHHDCFDAATFLSVNQEVPTWSCPACTARLAAVANRTIADVPGVPESLRTHLDGVNLDLLVACNVLDSVVLDDHFAEMLRSAPAAVTSMTLDLVTGDWVVPSVEAERAVDVYAALDDEIVVGEEVPSASASASAEGTPTRFEARAAAREQVGGRRARRGRGRRARRRRWR</sequence>
<dbReference type="OMA" id="PPMAMNQ"/>
<proteinExistence type="predicted"/>
<reference evidence="8" key="2">
    <citation type="submission" date="2009-11" db="EMBL/GenBank/DDBJ databases">
        <title>The Genome Sequence of Allomyces macrogynus strain ATCC 38327.</title>
        <authorList>
            <consortium name="The Broad Institute Genome Sequencing Platform"/>
            <person name="Russ C."/>
            <person name="Cuomo C."/>
            <person name="Shea T."/>
            <person name="Young S.K."/>
            <person name="Zeng Q."/>
            <person name="Koehrsen M."/>
            <person name="Haas B."/>
            <person name="Borodovsky M."/>
            <person name="Guigo R."/>
            <person name="Alvarado L."/>
            <person name="Berlin A."/>
            <person name="Borenstein D."/>
            <person name="Chen Z."/>
            <person name="Engels R."/>
            <person name="Freedman E."/>
            <person name="Gellesch M."/>
            <person name="Goldberg J."/>
            <person name="Griggs A."/>
            <person name="Gujja S."/>
            <person name="Heiman D."/>
            <person name="Hepburn T."/>
            <person name="Howarth C."/>
            <person name="Jen D."/>
            <person name="Larson L."/>
            <person name="Lewis B."/>
            <person name="Mehta T."/>
            <person name="Park D."/>
            <person name="Pearson M."/>
            <person name="Roberts A."/>
            <person name="Saif S."/>
            <person name="Shenoy N."/>
            <person name="Sisk P."/>
            <person name="Stolte C."/>
            <person name="Sykes S."/>
            <person name="Walk T."/>
            <person name="White J."/>
            <person name="Yandava C."/>
            <person name="Burger G."/>
            <person name="Gray M.W."/>
            <person name="Holland P.W.H."/>
            <person name="King N."/>
            <person name="Lang F.B.F."/>
            <person name="Roger A.J."/>
            <person name="Ruiz-Trillo I."/>
            <person name="Lander E."/>
            <person name="Nusbaum C."/>
        </authorList>
    </citation>
    <scope>NUCLEOTIDE SEQUENCE [LARGE SCALE GENOMIC DNA]</scope>
    <source>
        <strain evidence="8">ATCC 38327</strain>
    </source>
</reference>
<dbReference type="eggNOG" id="KOG2169">
    <property type="taxonomic scope" value="Eukaryota"/>
</dbReference>
<feature type="region of interest" description="Disordered" evidence="5">
    <location>
        <begin position="777"/>
        <end position="821"/>
    </location>
</feature>
<feature type="compositionally biased region" description="Pro residues" evidence="5">
    <location>
        <begin position="375"/>
        <end position="417"/>
    </location>
</feature>
<dbReference type="EMBL" id="GG745359">
    <property type="protein sequence ID" value="KNE69111.1"/>
    <property type="molecule type" value="Genomic_DNA"/>
</dbReference>
<keyword evidence="8" id="KW-1185">Reference proteome</keyword>
<dbReference type="Gene3D" id="3.30.40.10">
    <property type="entry name" value="Zinc/RING finger domain, C3HC4 (zinc finger)"/>
    <property type="match status" value="1"/>
</dbReference>
<dbReference type="STRING" id="578462.A0A0L0T302"/>
<dbReference type="PRINTS" id="PR01217">
    <property type="entry name" value="PRICHEXTENSN"/>
</dbReference>
<gene>
    <name evidence="7" type="ORF">AMAG_19961</name>
</gene>
<dbReference type="GO" id="GO:0061665">
    <property type="term" value="F:SUMO ligase activity"/>
    <property type="evidence" value="ECO:0007669"/>
    <property type="project" value="TreeGrafter"/>
</dbReference>
<evidence type="ECO:0000313" key="7">
    <source>
        <dbReference type="EMBL" id="KNE69111.1"/>
    </source>
</evidence>
<evidence type="ECO:0000256" key="2">
    <source>
        <dbReference type="ARBA" id="ARBA00022771"/>
    </source>
</evidence>
<feature type="compositionally biased region" description="Low complexity" evidence="5">
    <location>
        <begin position="297"/>
        <end position="325"/>
    </location>
</feature>
<dbReference type="GO" id="GO:0000785">
    <property type="term" value="C:chromatin"/>
    <property type="evidence" value="ECO:0007669"/>
    <property type="project" value="TreeGrafter"/>
</dbReference>
<feature type="region of interest" description="Disordered" evidence="5">
    <location>
        <begin position="1"/>
        <end position="63"/>
    </location>
</feature>
<dbReference type="Pfam" id="PF02891">
    <property type="entry name" value="zf-MIZ"/>
    <property type="match status" value="1"/>
</dbReference>
<feature type="domain" description="SP-RING-type" evidence="6">
    <location>
        <begin position="620"/>
        <end position="735"/>
    </location>
</feature>
<dbReference type="GO" id="GO:0008270">
    <property type="term" value="F:zinc ion binding"/>
    <property type="evidence" value="ECO:0007669"/>
    <property type="project" value="UniProtKB-KW"/>
</dbReference>
<reference evidence="7 8" key="1">
    <citation type="submission" date="2009-11" db="EMBL/GenBank/DDBJ databases">
        <title>Annotation of Allomyces macrogynus ATCC 38327.</title>
        <authorList>
            <consortium name="The Broad Institute Genome Sequencing Platform"/>
            <person name="Russ C."/>
            <person name="Cuomo C."/>
            <person name="Burger G."/>
            <person name="Gray M.W."/>
            <person name="Holland P.W.H."/>
            <person name="King N."/>
            <person name="Lang F.B.F."/>
            <person name="Roger A.J."/>
            <person name="Ruiz-Trillo I."/>
            <person name="Young S.K."/>
            <person name="Zeng Q."/>
            <person name="Gargeya S."/>
            <person name="Fitzgerald M."/>
            <person name="Haas B."/>
            <person name="Abouelleil A."/>
            <person name="Alvarado L."/>
            <person name="Arachchi H.M."/>
            <person name="Berlin A."/>
            <person name="Chapman S.B."/>
            <person name="Gearin G."/>
            <person name="Goldberg J."/>
            <person name="Griggs A."/>
            <person name="Gujja S."/>
            <person name="Hansen M."/>
            <person name="Heiman D."/>
            <person name="Howarth C."/>
            <person name="Larimer J."/>
            <person name="Lui A."/>
            <person name="MacDonald P.J.P."/>
            <person name="McCowen C."/>
            <person name="Montmayeur A."/>
            <person name="Murphy C."/>
            <person name="Neiman D."/>
            <person name="Pearson M."/>
            <person name="Priest M."/>
            <person name="Roberts A."/>
            <person name="Saif S."/>
            <person name="Shea T."/>
            <person name="Sisk P."/>
            <person name="Stolte C."/>
            <person name="Sykes S."/>
            <person name="Wortman J."/>
            <person name="Nusbaum C."/>
            <person name="Birren B."/>
        </authorList>
    </citation>
    <scope>NUCLEOTIDE SEQUENCE [LARGE SCALE GENOMIC DNA]</scope>
    <source>
        <strain evidence="7 8">ATCC 38327</strain>
    </source>
</reference>
<dbReference type="AlphaFoldDB" id="A0A0L0T302"/>
<keyword evidence="3" id="KW-0862">Zinc</keyword>
<protein>
    <recommendedName>
        <fullName evidence="6">SP-RING-type domain-containing protein</fullName>
    </recommendedName>
</protein>
<dbReference type="InterPro" id="IPR013083">
    <property type="entry name" value="Znf_RING/FYVE/PHD"/>
</dbReference>
<evidence type="ECO:0000256" key="1">
    <source>
        <dbReference type="ARBA" id="ARBA00022723"/>
    </source>
</evidence>
<feature type="compositionally biased region" description="Low complexity" evidence="5">
    <location>
        <begin position="54"/>
        <end position="63"/>
    </location>
</feature>
<dbReference type="PANTHER" id="PTHR10782:SF4">
    <property type="entry name" value="TONALLI, ISOFORM E"/>
    <property type="match status" value="1"/>
</dbReference>
<feature type="region of interest" description="Disordered" evidence="5">
    <location>
        <begin position="276"/>
        <end position="422"/>
    </location>
</feature>
<keyword evidence="2 4" id="KW-0863">Zinc-finger</keyword>
<dbReference type="InterPro" id="IPR004181">
    <property type="entry name" value="Znf_MIZ"/>
</dbReference>
<evidence type="ECO:0000256" key="5">
    <source>
        <dbReference type="SAM" id="MobiDB-lite"/>
    </source>
</evidence>
<feature type="compositionally biased region" description="Pro residues" evidence="5">
    <location>
        <begin position="326"/>
        <end position="355"/>
    </location>
</feature>
<dbReference type="PROSITE" id="PS51044">
    <property type="entry name" value="ZF_SP_RING"/>
    <property type="match status" value="1"/>
</dbReference>
<evidence type="ECO:0000256" key="3">
    <source>
        <dbReference type="ARBA" id="ARBA00022833"/>
    </source>
</evidence>
<name>A0A0L0T302_ALLM3</name>
<dbReference type="VEuPathDB" id="FungiDB:AMAG_19961"/>
<feature type="compositionally biased region" description="Pro residues" evidence="5">
    <location>
        <begin position="22"/>
        <end position="35"/>
    </location>
</feature>